<dbReference type="AlphaFoldDB" id="A0A7Z0ILV2"/>
<dbReference type="Pfam" id="PF08327">
    <property type="entry name" value="AHSA1"/>
    <property type="match status" value="1"/>
</dbReference>
<evidence type="ECO:0000313" key="4">
    <source>
        <dbReference type="Proteomes" id="UP000527616"/>
    </source>
</evidence>
<evidence type="ECO:0000313" key="3">
    <source>
        <dbReference type="EMBL" id="NYI71946.1"/>
    </source>
</evidence>
<dbReference type="SUPFAM" id="SSF55961">
    <property type="entry name" value="Bet v1-like"/>
    <property type="match status" value="1"/>
</dbReference>
<gene>
    <name evidence="3" type="ORF">GGQ54_002506</name>
</gene>
<organism evidence="3 4">
    <name type="scientific">Naumannella cuiyingiana</name>
    <dbReference type="NCBI Taxonomy" id="1347891"/>
    <lineage>
        <taxon>Bacteria</taxon>
        <taxon>Bacillati</taxon>
        <taxon>Actinomycetota</taxon>
        <taxon>Actinomycetes</taxon>
        <taxon>Propionibacteriales</taxon>
        <taxon>Propionibacteriaceae</taxon>
        <taxon>Naumannella</taxon>
    </lineage>
</organism>
<dbReference type="RefSeq" id="WP_179445707.1">
    <property type="nucleotide sequence ID" value="NZ_JACBZS010000001.1"/>
</dbReference>
<sequence length="214" mass="22838">MTTDANEQRRVEHIDRDGTPATRVVVTRHYRTDVADLWQALTDAERLPRWFLPVTGDLAVGGRYQLDGNAGGEVLSCDPPRHLAITWEMGGGPSWVDVTLSPDADGTVLELVHEAPVAPEFWETYGPGATGIGWDLALHRGLAEHLRTGAAVDRAEGEAWPTTPEGRAFVIEAANAWVDAAIAAGDEPAGARAAGVRCIAFYTGEGGDGERSGE</sequence>
<accession>A0A7Z0ILV2</accession>
<proteinExistence type="inferred from homology"/>
<comment type="caution">
    <text evidence="3">The sequence shown here is derived from an EMBL/GenBank/DDBJ whole genome shotgun (WGS) entry which is preliminary data.</text>
</comment>
<dbReference type="EMBL" id="JACBZS010000001">
    <property type="protein sequence ID" value="NYI71946.1"/>
    <property type="molecule type" value="Genomic_DNA"/>
</dbReference>
<comment type="similarity">
    <text evidence="1">Belongs to the AHA1 family.</text>
</comment>
<keyword evidence="4" id="KW-1185">Reference proteome</keyword>
<dbReference type="Gene3D" id="3.30.530.20">
    <property type="match status" value="1"/>
</dbReference>
<name>A0A7Z0ILV2_9ACTN</name>
<dbReference type="InterPro" id="IPR013538">
    <property type="entry name" value="ASHA1/2-like_C"/>
</dbReference>
<reference evidence="3 4" key="1">
    <citation type="submission" date="2020-07" db="EMBL/GenBank/DDBJ databases">
        <title>Sequencing the genomes of 1000 actinobacteria strains.</title>
        <authorList>
            <person name="Klenk H.-P."/>
        </authorList>
    </citation>
    <scope>NUCLEOTIDE SEQUENCE [LARGE SCALE GENOMIC DNA]</scope>
    <source>
        <strain evidence="3 4">DSM 103164</strain>
    </source>
</reference>
<feature type="domain" description="Activator of Hsp90 ATPase homologue 1/2-like C-terminal" evidence="2">
    <location>
        <begin position="32"/>
        <end position="146"/>
    </location>
</feature>
<evidence type="ECO:0000259" key="2">
    <source>
        <dbReference type="Pfam" id="PF08327"/>
    </source>
</evidence>
<dbReference type="InterPro" id="IPR023393">
    <property type="entry name" value="START-like_dom_sf"/>
</dbReference>
<dbReference type="Proteomes" id="UP000527616">
    <property type="component" value="Unassembled WGS sequence"/>
</dbReference>
<evidence type="ECO:0000256" key="1">
    <source>
        <dbReference type="ARBA" id="ARBA00006817"/>
    </source>
</evidence>
<dbReference type="CDD" id="cd08899">
    <property type="entry name" value="SRPBCC_CalC_Aha1-like_6"/>
    <property type="match status" value="1"/>
</dbReference>
<protein>
    <submittedName>
        <fullName evidence="3">Uncharacterized protein YndB with AHSA1/START domain</fullName>
    </submittedName>
</protein>